<dbReference type="InterPro" id="IPR036388">
    <property type="entry name" value="WH-like_DNA-bd_sf"/>
</dbReference>
<feature type="domain" description="HTH arsR-type" evidence="4">
    <location>
        <begin position="1"/>
        <end position="100"/>
    </location>
</feature>
<dbReference type="PANTHER" id="PTHR33154">
    <property type="entry name" value="TRANSCRIPTIONAL REGULATOR, ARSR FAMILY"/>
    <property type="match status" value="1"/>
</dbReference>
<dbReference type="InterPro" id="IPR051081">
    <property type="entry name" value="HTH_MetalResp_TranReg"/>
</dbReference>
<keyword evidence="3" id="KW-0804">Transcription</keyword>
<dbReference type="InterPro" id="IPR011991">
    <property type="entry name" value="ArsR-like_HTH"/>
</dbReference>
<dbReference type="RefSeq" id="WP_301998909.1">
    <property type="nucleotide sequence ID" value="NZ_JAMJEV010000004.1"/>
</dbReference>
<evidence type="ECO:0000313" key="5">
    <source>
        <dbReference type="EMBL" id="MDO0822472.1"/>
    </source>
</evidence>
<dbReference type="Proteomes" id="UP001176021">
    <property type="component" value="Unassembled WGS sequence"/>
</dbReference>
<organism evidence="5 6">
    <name type="scientific">Desulfosporosinus nitroreducens</name>
    <dbReference type="NCBI Taxonomy" id="2018668"/>
    <lineage>
        <taxon>Bacteria</taxon>
        <taxon>Bacillati</taxon>
        <taxon>Bacillota</taxon>
        <taxon>Clostridia</taxon>
        <taxon>Eubacteriales</taxon>
        <taxon>Desulfitobacteriaceae</taxon>
        <taxon>Desulfosporosinus</taxon>
    </lineage>
</organism>
<dbReference type="Pfam" id="PF12840">
    <property type="entry name" value="HTH_20"/>
    <property type="match status" value="1"/>
</dbReference>
<dbReference type="EMBL" id="JAMJEV010000004">
    <property type="protein sequence ID" value="MDO0822472.1"/>
    <property type="molecule type" value="Genomic_DNA"/>
</dbReference>
<sequence>MDINKLAKVMKALSNPNRLELYLEIVKKNEASFRTGGETFVNEIIDCLNIGAPTISHHLKELSNADLITTERRGKYLIAKVNNEIIEEVGSILRLNNSKS</sequence>
<dbReference type="SUPFAM" id="SSF46785">
    <property type="entry name" value="Winged helix' DNA-binding domain"/>
    <property type="match status" value="1"/>
</dbReference>
<comment type="caution">
    <text evidence="5">The sequence shown here is derived from an EMBL/GenBank/DDBJ whole genome shotgun (WGS) entry which is preliminary data.</text>
</comment>
<keyword evidence="2" id="KW-0238">DNA-binding</keyword>
<dbReference type="PANTHER" id="PTHR33154:SF18">
    <property type="entry name" value="ARSENICAL RESISTANCE OPERON REPRESSOR"/>
    <property type="match status" value="1"/>
</dbReference>
<dbReference type="PROSITE" id="PS50987">
    <property type="entry name" value="HTH_ARSR_2"/>
    <property type="match status" value="1"/>
</dbReference>
<evidence type="ECO:0000256" key="1">
    <source>
        <dbReference type="ARBA" id="ARBA00023015"/>
    </source>
</evidence>
<protein>
    <submittedName>
        <fullName evidence="5">Metalloregulator ArsR/SmtB family transcription factor</fullName>
    </submittedName>
</protein>
<keyword evidence="1" id="KW-0805">Transcription regulation</keyword>
<evidence type="ECO:0000313" key="6">
    <source>
        <dbReference type="Proteomes" id="UP001176021"/>
    </source>
</evidence>
<dbReference type="InterPro" id="IPR001845">
    <property type="entry name" value="HTH_ArsR_DNA-bd_dom"/>
</dbReference>
<keyword evidence="6" id="KW-1185">Reference proteome</keyword>
<evidence type="ECO:0000256" key="3">
    <source>
        <dbReference type="ARBA" id="ARBA00023163"/>
    </source>
</evidence>
<gene>
    <name evidence="5" type="ORF">M8H41_06325</name>
</gene>
<proteinExistence type="predicted"/>
<dbReference type="Gene3D" id="1.10.10.10">
    <property type="entry name" value="Winged helix-like DNA-binding domain superfamily/Winged helix DNA-binding domain"/>
    <property type="match status" value="1"/>
</dbReference>
<reference evidence="5" key="1">
    <citation type="submission" date="2022-05" db="EMBL/GenBank/DDBJ databases">
        <title>Expanded diversity of anoxic marine methylotrophy in a Black Sea sulfate reducing microorganism.</title>
        <authorList>
            <person name="Fischer P.Q."/>
            <person name="Stams A.J.M."/>
            <person name="Villanueva L."/>
            <person name="Sousa D.Z."/>
        </authorList>
    </citation>
    <scope>NUCLEOTIDE SEQUENCE</scope>
    <source>
        <strain evidence="5">P130</strain>
    </source>
</reference>
<accession>A0ABT8QM97</accession>
<dbReference type="CDD" id="cd00090">
    <property type="entry name" value="HTH_ARSR"/>
    <property type="match status" value="1"/>
</dbReference>
<evidence type="ECO:0000259" key="4">
    <source>
        <dbReference type="PROSITE" id="PS50987"/>
    </source>
</evidence>
<dbReference type="InterPro" id="IPR036390">
    <property type="entry name" value="WH_DNA-bd_sf"/>
</dbReference>
<dbReference type="NCBIfam" id="NF033788">
    <property type="entry name" value="HTH_metalloreg"/>
    <property type="match status" value="1"/>
</dbReference>
<evidence type="ECO:0000256" key="2">
    <source>
        <dbReference type="ARBA" id="ARBA00023125"/>
    </source>
</evidence>
<dbReference type="SMART" id="SM00418">
    <property type="entry name" value="HTH_ARSR"/>
    <property type="match status" value="1"/>
</dbReference>
<name>A0ABT8QM97_9FIRM</name>